<dbReference type="InterPro" id="IPR022252">
    <property type="entry name" value="SOCS4/SOCS5_dom"/>
</dbReference>
<dbReference type="GO" id="GO:0035556">
    <property type="term" value="P:intracellular signal transduction"/>
    <property type="evidence" value="ECO:0007669"/>
    <property type="project" value="InterPro"/>
</dbReference>
<name>A0AAJ7SQP1_PETMA</name>
<dbReference type="Pfam" id="PF12610">
    <property type="entry name" value="SOCS"/>
    <property type="match status" value="1"/>
</dbReference>
<evidence type="ECO:0000256" key="1">
    <source>
        <dbReference type="ARBA" id="ARBA00004906"/>
    </source>
</evidence>
<dbReference type="GO" id="GO:0009968">
    <property type="term" value="P:negative regulation of signal transduction"/>
    <property type="evidence" value="ECO:0007669"/>
    <property type="project" value="UniProtKB-KW"/>
</dbReference>
<feature type="region of interest" description="Disordered" evidence="7">
    <location>
        <begin position="24"/>
        <end position="52"/>
    </location>
</feature>
<dbReference type="KEGG" id="pmrn:116939451"/>
<dbReference type="SMART" id="SM00253">
    <property type="entry name" value="SOCS"/>
    <property type="match status" value="1"/>
</dbReference>
<reference evidence="11" key="1">
    <citation type="submission" date="2025-08" db="UniProtKB">
        <authorList>
            <consortium name="RefSeq"/>
        </authorList>
    </citation>
    <scope>IDENTIFICATION</scope>
    <source>
        <tissue evidence="11">Sperm</tissue>
    </source>
</reference>
<proteinExistence type="predicted"/>
<dbReference type="Gene3D" id="3.30.505.10">
    <property type="entry name" value="SH2 domain"/>
    <property type="match status" value="1"/>
</dbReference>
<evidence type="ECO:0000256" key="2">
    <source>
        <dbReference type="ARBA" id="ARBA00022604"/>
    </source>
</evidence>
<accession>A0AAJ7SQP1</accession>
<dbReference type="GO" id="GO:0046854">
    <property type="term" value="P:phosphatidylinositol phosphate biosynthetic process"/>
    <property type="evidence" value="ECO:0007669"/>
    <property type="project" value="TreeGrafter"/>
</dbReference>
<dbReference type="Proteomes" id="UP001318040">
    <property type="component" value="Chromosome 6"/>
</dbReference>
<evidence type="ECO:0000313" key="10">
    <source>
        <dbReference type="Proteomes" id="UP001318040"/>
    </source>
</evidence>
<dbReference type="SMART" id="SM00969">
    <property type="entry name" value="SOCS_box"/>
    <property type="match status" value="1"/>
</dbReference>
<comment type="pathway">
    <text evidence="1">Protein modification; protein ubiquitination.</text>
</comment>
<dbReference type="GeneID" id="116939451"/>
<dbReference type="AlphaFoldDB" id="A0AAJ7SQP1"/>
<feature type="domain" description="SOCS box" evidence="9">
    <location>
        <begin position="544"/>
        <end position="593"/>
    </location>
</feature>
<dbReference type="RefSeq" id="XP_032803709.1">
    <property type="nucleotide sequence ID" value="XM_032947818.1"/>
</dbReference>
<dbReference type="InterPro" id="IPR001496">
    <property type="entry name" value="SOCS_box"/>
</dbReference>
<evidence type="ECO:0000313" key="11">
    <source>
        <dbReference type="RefSeq" id="XP_032803709.1"/>
    </source>
</evidence>
<evidence type="ECO:0000256" key="5">
    <source>
        <dbReference type="ARBA" id="ARBA00022999"/>
    </source>
</evidence>
<feature type="domain" description="SH2" evidence="8">
    <location>
        <begin position="454"/>
        <end position="549"/>
    </location>
</feature>
<dbReference type="PROSITE" id="PS50001">
    <property type="entry name" value="SH2"/>
    <property type="match status" value="1"/>
</dbReference>
<keyword evidence="10" id="KW-1185">Reference proteome</keyword>
<dbReference type="PROSITE" id="PS50225">
    <property type="entry name" value="SOCS"/>
    <property type="match status" value="1"/>
</dbReference>
<dbReference type="Pfam" id="PF07525">
    <property type="entry name" value="SOCS_box"/>
    <property type="match status" value="1"/>
</dbReference>
<dbReference type="GO" id="GO:0005942">
    <property type="term" value="C:phosphatidylinositol 3-kinase complex"/>
    <property type="evidence" value="ECO:0007669"/>
    <property type="project" value="TreeGrafter"/>
</dbReference>
<evidence type="ECO:0000259" key="8">
    <source>
        <dbReference type="PROSITE" id="PS50001"/>
    </source>
</evidence>
<dbReference type="FunFam" id="3.30.505.10:FF:000028">
    <property type="entry name" value="Suppressor of cytokine signaling 5"/>
    <property type="match status" value="1"/>
</dbReference>
<organism evidence="10 11">
    <name type="scientific">Petromyzon marinus</name>
    <name type="common">Sea lamprey</name>
    <dbReference type="NCBI Taxonomy" id="7757"/>
    <lineage>
        <taxon>Eukaryota</taxon>
        <taxon>Metazoa</taxon>
        <taxon>Chordata</taxon>
        <taxon>Craniata</taxon>
        <taxon>Vertebrata</taxon>
        <taxon>Cyclostomata</taxon>
        <taxon>Hyperoartia</taxon>
        <taxon>Petromyzontiformes</taxon>
        <taxon>Petromyzontidae</taxon>
        <taxon>Petromyzon</taxon>
    </lineage>
</organism>
<keyword evidence="5 6" id="KW-0727">SH2 domain</keyword>
<evidence type="ECO:0000256" key="7">
    <source>
        <dbReference type="SAM" id="MobiDB-lite"/>
    </source>
</evidence>
<feature type="region of interest" description="Disordered" evidence="7">
    <location>
        <begin position="346"/>
        <end position="375"/>
    </location>
</feature>
<dbReference type="GO" id="GO:0046935">
    <property type="term" value="F:1-phosphatidylinositol-3-kinase regulator activity"/>
    <property type="evidence" value="ECO:0007669"/>
    <property type="project" value="TreeGrafter"/>
</dbReference>
<dbReference type="Pfam" id="PF00017">
    <property type="entry name" value="SH2"/>
    <property type="match status" value="1"/>
</dbReference>
<evidence type="ECO:0000259" key="9">
    <source>
        <dbReference type="PROSITE" id="PS50225"/>
    </source>
</evidence>
<evidence type="ECO:0000256" key="6">
    <source>
        <dbReference type="PROSITE-ProRule" id="PRU00191"/>
    </source>
</evidence>
<dbReference type="InterPro" id="IPR036036">
    <property type="entry name" value="SOCS_box-like_dom_sf"/>
</dbReference>
<dbReference type="SMART" id="SM00252">
    <property type="entry name" value="SH2"/>
    <property type="match status" value="1"/>
</dbReference>
<sequence>MERVEKAWISLKYKCHSWFSECREAEGSTASHPEGAPTAQQQQGSPAHESPTMAAMENASGLNVEVADSGDKAAEGEGSDIVVIVPEITVGLNSPQDGGSGAKPKSKVGAVNSLRDSYFRHAPWASKKKRSQSGGGGGDGCGGSDMRCAGDDAAACLDADDLNVQPRLVGEEGRDGSADAEVESAEARVCTEHRFEQTPARSRTLRNRLQDTVGQCFPLCGTGARRHHASYGACDSSNNRLSVGQLSSKRKIHLSELMLDHCPFPAGSELARKWHLIKQHTAPVGASVGSTRGPFLTATLDVAEDEEDALRERRRMSIEEGVDPPPDAQIHTFETTAQINPLCKLGPKLAPGMSQPNTPPAGHSGAGAESGSEDDELPLAVLAPPQRHRLESSSALMFSQLLCQQVQQQLQQSAAVMGAAAGPAVGGLVRLAHTQIDYIHCLVPDLLDITQSPFYWGVMDRYQAEALLEGRPEGTFLLRDSAQEDYLFSVSFRRYGRSLHARVEQWNHNFSFDAHDPCVFHAPAVTALLRHYKDPSACMFFEPLLATPLHRSFPFSLQRLCRASICGRVTYDGIDALPVPHVLKDYLKEYHYKQKVRVRRLDEPLWLR</sequence>
<dbReference type="InterPro" id="IPR036860">
    <property type="entry name" value="SH2_dom_sf"/>
</dbReference>
<dbReference type="SUPFAM" id="SSF55550">
    <property type="entry name" value="SH2 domain"/>
    <property type="match status" value="1"/>
</dbReference>
<keyword evidence="3" id="KW-0734">Signal transduction inhibitor</keyword>
<dbReference type="PANTHER" id="PTHR10155">
    <property type="entry name" value="PHOSPHATIDYLINOSITOL 3-KINASE REGULATORY SUBUNIT"/>
    <property type="match status" value="1"/>
</dbReference>
<dbReference type="InterPro" id="IPR000980">
    <property type="entry name" value="SH2"/>
</dbReference>
<dbReference type="PANTHER" id="PTHR10155:SF0">
    <property type="entry name" value="SUPPRESSOR OF CYTOKINE SIGNALING AT 36E, ISOFORM D"/>
    <property type="match status" value="1"/>
</dbReference>
<evidence type="ECO:0000256" key="4">
    <source>
        <dbReference type="ARBA" id="ARBA00022786"/>
    </source>
</evidence>
<keyword evidence="2" id="KW-0341">Growth regulation</keyword>
<keyword evidence="4" id="KW-0833">Ubl conjugation pathway</keyword>
<evidence type="ECO:0000256" key="3">
    <source>
        <dbReference type="ARBA" id="ARBA00022700"/>
    </source>
</evidence>
<gene>
    <name evidence="11" type="primary">LOC116939451</name>
</gene>
<dbReference type="SUPFAM" id="SSF158235">
    <property type="entry name" value="SOCS box-like"/>
    <property type="match status" value="1"/>
</dbReference>
<protein>
    <submittedName>
        <fullName evidence="11">Suppressor of cytokine signaling 5-like</fullName>
    </submittedName>
</protein>